<name>A0A8R2G9R4_BOMMO</name>
<dbReference type="Pfam" id="PF15880">
    <property type="entry name" value="NDUFV3"/>
    <property type="match status" value="1"/>
</dbReference>
<evidence type="ECO:0000313" key="2">
    <source>
        <dbReference type="Proteomes" id="UP000005204"/>
    </source>
</evidence>
<sequence>MFLRKLTQFTLVGAHTRSLKTICSLLLSKSGSDDKSGSKGVETNKETCQECPSCACPSDFNPSTPSMYDCRKYGHCLPSNDLITRFECLPNFPTGIFRCTTGETLGSGADKGCCYQCPEYFAYQHMTFYDLHLYLRPCRKPSAKTGRKP</sequence>
<reference evidence="2" key="1">
    <citation type="journal article" date="2008" name="Insect Biochem. Mol. Biol.">
        <title>The genome of a lepidopteran model insect, the silkworm Bombyx mori.</title>
        <authorList>
            <consortium name="International Silkworm Genome Consortium"/>
        </authorList>
    </citation>
    <scope>NUCLEOTIDE SEQUENCE [LARGE SCALE GENOMIC DNA]</scope>
    <source>
        <strain evidence="2">p50T</strain>
    </source>
</reference>
<reference evidence="1" key="2">
    <citation type="submission" date="2022-06" db="UniProtKB">
        <authorList>
            <consortium name="EnsemblMetazoa"/>
        </authorList>
    </citation>
    <scope>IDENTIFICATION</scope>
    <source>
        <strain evidence="1">p50T (Dazao)</strain>
    </source>
</reference>
<evidence type="ECO:0000313" key="1">
    <source>
        <dbReference type="EnsemblMetazoa" id="XP_012549341.1"/>
    </source>
</evidence>
<organism evidence="1 2">
    <name type="scientific">Bombyx mori</name>
    <name type="common">Silk moth</name>
    <dbReference type="NCBI Taxonomy" id="7091"/>
    <lineage>
        <taxon>Eukaryota</taxon>
        <taxon>Metazoa</taxon>
        <taxon>Ecdysozoa</taxon>
        <taxon>Arthropoda</taxon>
        <taxon>Hexapoda</taxon>
        <taxon>Insecta</taxon>
        <taxon>Pterygota</taxon>
        <taxon>Neoptera</taxon>
        <taxon>Endopterygota</taxon>
        <taxon>Lepidoptera</taxon>
        <taxon>Glossata</taxon>
        <taxon>Ditrysia</taxon>
        <taxon>Bombycoidea</taxon>
        <taxon>Bombycidae</taxon>
        <taxon>Bombycinae</taxon>
        <taxon>Bombyx</taxon>
    </lineage>
</organism>
<dbReference type="GeneID" id="101742027"/>
<dbReference type="GO" id="GO:0045271">
    <property type="term" value="C:respiratory chain complex I"/>
    <property type="evidence" value="ECO:0007669"/>
    <property type="project" value="InterPro"/>
</dbReference>
<evidence type="ECO:0008006" key="3">
    <source>
        <dbReference type="Google" id="ProtNLM"/>
    </source>
</evidence>
<accession>A0A8R2G9R4</accession>
<protein>
    <recommendedName>
        <fullName evidence="3">Complex I-9kD</fullName>
    </recommendedName>
</protein>
<dbReference type="KEGG" id="bmor:101742027"/>
<proteinExistence type="predicted"/>
<dbReference type="Proteomes" id="UP000005204">
    <property type="component" value="Unassembled WGS sequence"/>
</dbReference>
<dbReference type="AlphaFoldDB" id="A0A8R2G9R4"/>
<dbReference type="RefSeq" id="XP_012549341.1">
    <property type="nucleotide sequence ID" value="XM_012693887.3"/>
</dbReference>
<dbReference type="OrthoDB" id="6161911at2759"/>
<keyword evidence="2" id="KW-1185">Reference proteome</keyword>
<dbReference type="InterPro" id="IPR026193">
    <property type="entry name" value="NDUFV3"/>
</dbReference>
<dbReference type="EnsemblMetazoa" id="XM_012693887.2">
    <property type="protein sequence ID" value="XP_012549341.1"/>
    <property type="gene ID" value="LOC101742027"/>
</dbReference>
<dbReference type="GO" id="GO:0005739">
    <property type="term" value="C:mitochondrion"/>
    <property type="evidence" value="ECO:0007669"/>
    <property type="project" value="InterPro"/>
</dbReference>